<dbReference type="OrthoDB" id="9778331at2"/>
<sequence length="286" mass="32126">MSDWSQIIVRSFIFLFVLFIMTKILGKKQISQISFFEYVSGITIGSIAGEVIMGLDGNIGHGILAIGIFGLVTLSVGFISLKSNSFRDFVEGKGTIFIKDGKIMEDNLKKEKYSTDELTTLLRQKDVFSLADVEFAVLEPTGDLSILLKKENRPITPKDLNVKVANDKVPQTVIRDGHIVYDSLASAGKSLKWLTNELEKLEVTLDNVFYGQVDSYGDLTVDLYDDKMKQPNPQTRPLLMAMLKKCQADMEIFELETESENAKKMYRKNAKKLNEAISILSPYLTN</sequence>
<feature type="domain" description="YetF C-terminal" evidence="8">
    <location>
        <begin position="82"/>
        <end position="214"/>
    </location>
</feature>
<dbReference type="GO" id="GO:0005886">
    <property type="term" value="C:plasma membrane"/>
    <property type="evidence" value="ECO:0007669"/>
    <property type="project" value="UniProtKB-SubCell"/>
</dbReference>
<dbReference type="Gene3D" id="3.30.240.20">
    <property type="entry name" value="bsu07140 like domains"/>
    <property type="match status" value="2"/>
</dbReference>
<dbReference type="PANTHER" id="PTHR34582">
    <property type="entry name" value="UPF0702 TRANSMEMBRANE PROTEIN YCAP"/>
    <property type="match status" value="1"/>
</dbReference>
<keyword evidence="10" id="KW-1185">Reference proteome</keyword>
<evidence type="ECO:0000256" key="3">
    <source>
        <dbReference type="ARBA" id="ARBA00022475"/>
    </source>
</evidence>
<gene>
    <name evidence="9" type="ORF">FSZ17_13620</name>
</gene>
<dbReference type="KEGG" id="bda:FSZ17_13620"/>
<dbReference type="InterPro" id="IPR012452">
    <property type="entry name" value="DUF1657"/>
</dbReference>
<dbReference type="Proteomes" id="UP000321555">
    <property type="component" value="Chromosome"/>
</dbReference>
<dbReference type="Pfam" id="PF07870">
    <property type="entry name" value="DUF1657"/>
    <property type="match status" value="1"/>
</dbReference>
<keyword evidence="5 7" id="KW-1133">Transmembrane helix</keyword>
<dbReference type="Pfam" id="PF04239">
    <property type="entry name" value="DUF421"/>
    <property type="match status" value="1"/>
</dbReference>
<keyword evidence="4 7" id="KW-0812">Transmembrane</keyword>
<evidence type="ECO:0000313" key="10">
    <source>
        <dbReference type="Proteomes" id="UP000321555"/>
    </source>
</evidence>
<dbReference type="InterPro" id="IPR023090">
    <property type="entry name" value="UPF0702_alpha/beta_dom_sf"/>
</dbReference>
<name>A0A5B8Z5F9_CYTDA</name>
<keyword evidence="3" id="KW-1003">Cell membrane</keyword>
<comment type="subcellular location">
    <subcellularLocation>
        <location evidence="1">Cell membrane</location>
        <topology evidence="1">Multi-pass membrane protein</topology>
    </subcellularLocation>
</comment>
<evidence type="ECO:0000256" key="5">
    <source>
        <dbReference type="ARBA" id="ARBA00022989"/>
    </source>
</evidence>
<protein>
    <submittedName>
        <fullName evidence="9">DUF421 domain-containing protein</fullName>
    </submittedName>
</protein>
<dbReference type="InterPro" id="IPR007353">
    <property type="entry name" value="DUF421"/>
</dbReference>
<dbReference type="PANTHER" id="PTHR34582:SF7">
    <property type="entry name" value="UPF0702 TRANSMEMBRANE PROTEIN YDFS"/>
    <property type="match status" value="1"/>
</dbReference>
<evidence type="ECO:0000256" key="2">
    <source>
        <dbReference type="ARBA" id="ARBA00006448"/>
    </source>
</evidence>
<evidence type="ECO:0000256" key="7">
    <source>
        <dbReference type="SAM" id="Phobius"/>
    </source>
</evidence>
<feature type="transmembrane region" description="Helical" evidence="7">
    <location>
        <begin position="59"/>
        <end position="81"/>
    </location>
</feature>
<feature type="transmembrane region" description="Helical" evidence="7">
    <location>
        <begin position="6"/>
        <end position="26"/>
    </location>
</feature>
<accession>A0A5B8Z5F9</accession>
<evidence type="ECO:0000256" key="4">
    <source>
        <dbReference type="ARBA" id="ARBA00022692"/>
    </source>
</evidence>
<dbReference type="EMBL" id="CP042593">
    <property type="protein sequence ID" value="QED48191.1"/>
    <property type="molecule type" value="Genomic_DNA"/>
</dbReference>
<feature type="transmembrane region" description="Helical" evidence="7">
    <location>
        <begin position="33"/>
        <end position="53"/>
    </location>
</feature>
<evidence type="ECO:0000256" key="6">
    <source>
        <dbReference type="ARBA" id="ARBA00023136"/>
    </source>
</evidence>
<reference evidence="10" key="1">
    <citation type="submission" date="2019-08" db="EMBL/GenBank/DDBJ databases">
        <authorList>
            <person name="Zheng X."/>
        </authorList>
    </citation>
    <scope>NUCLEOTIDE SEQUENCE [LARGE SCALE GENOMIC DNA]</scope>
    <source>
        <strain evidence="10">FJAT-25496</strain>
    </source>
</reference>
<comment type="similarity">
    <text evidence="2">Belongs to the UPF0702 family.</text>
</comment>
<dbReference type="AlphaFoldDB" id="A0A5B8Z5F9"/>
<proteinExistence type="inferred from homology"/>
<dbReference type="RefSeq" id="WP_057770932.1">
    <property type="nucleotide sequence ID" value="NZ_CP042593.1"/>
</dbReference>
<organism evidence="9 10">
    <name type="scientific">Cytobacillus dafuensis</name>
    <name type="common">Bacillus dafuensis</name>
    <dbReference type="NCBI Taxonomy" id="1742359"/>
    <lineage>
        <taxon>Bacteria</taxon>
        <taxon>Bacillati</taxon>
        <taxon>Bacillota</taxon>
        <taxon>Bacilli</taxon>
        <taxon>Bacillales</taxon>
        <taxon>Bacillaceae</taxon>
        <taxon>Cytobacillus</taxon>
    </lineage>
</organism>
<evidence type="ECO:0000256" key="1">
    <source>
        <dbReference type="ARBA" id="ARBA00004651"/>
    </source>
</evidence>
<keyword evidence="6 7" id="KW-0472">Membrane</keyword>
<evidence type="ECO:0000313" key="9">
    <source>
        <dbReference type="EMBL" id="QED48191.1"/>
    </source>
</evidence>
<dbReference type="STRING" id="1742359.GCA_001439625_01792"/>
<evidence type="ECO:0000259" key="8">
    <source>
        <dbReference type="Pfam" id="PF04239"/>
    </source>
</evidence>